<evidence type="ECO:0000313" key="1">
    <source>
        <dbReference type="EMBL" id="KAG2394290.1"/>
    </source>
</evidence>
<proteinExistence type="predicted"/>
<accession>A0A8T0K3M7</accession>
<protein>
    <submittedName>
        <fullName evidence="1">Uncharacterized protein</fullName>
    </submittedName>
</protein>
<dbReference type="AlphaFoldDB" id="A0A8T0K3M7"/>
<dbReference type="Proteomes" id="UP000743370">
    <property type="component" value="Unassembled WGS sequence"/>
</dbReference>
<organism evidence="1 2">
    <name type="scientific">Phaseolus angularis</name>
    <name type="common">Azuki bean</name>
    <name type="synonym">Vigna angularis</name>
    <dbReference type="NCBI Taxonomy" id="3914"/>
    <lineage>
        <taxon>Eukaryota</taxon>
        <taxon>Viridiplantae</taxon>
        <taxon>Streptophyta</taxon>
        <taxon>Embryophyta</taxon>
        <taxon>Tracheophyta</taxon>
        <taxon>Spermatophyta</taxon>
        <taxon>Magnoliopsida</taxon>
        <taxon>eudicotyledons</taxon>
        <taxon>Gunneridae</taxon>
        <taxon>Pentapetalae</taxon>
        <taxon>rosids</taxon>
        <taxon>fabids</taxon>
        <taxon>Fabales</taxon>
        <taxon>Fabaceae</taxon>
        <taxon>Papilionoideae</taxon>
        <taxon>50 kb inversion clade</taxon>
        <taxon>NPAAA clade</taxon>
        <taxon>indigoferoid/millettioid clade</taxon>
        <taxon>Phaseoleae</taxon>
        <taxon>Vigna</taxon>
    </lineage>
</organism>
<gene>
    <name evidence="1" type="ORF">HKW66_Vig0183330</name>
</gene>
<name>A0A8T0K3M7_PHAAN</name>
<sequence length="118" mass="13397">MRVKGAEAYWFEGFESVVMAESRVGNWNLASEDEFDGLCRNCWGKGVGVRLCGHLPSRIRIGESSHIFTHVQFDVLYNGNQVILCDVLYNGNQVPGEEVECWSEHYGVAIRVFVVWLL</sequence>
<dbReference type="EMBL" id="JABFOF010000006">
    <property type="protein sequence ID" value="KAG2394290.1"/>
    <property type="molecule type" value="Genomic_DNA"/>
</dbReference>
<reference evidence="1 2" key="1">
    <citation type="submission" date="2020-05" db="EMBL/GenBank/DDBJ databases">
        <title>Vigna angularis (adzuki bean) Var. LongXiaoDou No. 4 denovo assembly.</title>
        <authorList>
            <person name="Xiang H."/>
        </authorList>
    </citation>
    <scope>NUCLEOTIDE SEQUENCE [LARGE SCALE GENOMIC DNA]</scope>
    <source>
        <tissue evidence="1">Leaf</tissue>
    </source>
</reference>
<evidence type="ECO:0000313" key="2">
    <source>
        <dbReference type="Proteomes" id="UP000743370"/>
    </source>
</evidence>
<comment type="caution">
    <text evidence="1">The sequence shown here is derived from an EMBL/GenBank/DDBJ whole genome shotgun (WGS) entry which is preliminary data.</text>
</comment>